<evidence type="ECO:0000313" key="2">
    <source>
        <dbReference type="Proteomes" id="UP000277108"/>
    </source>
</evidence>
<dbReference type="Pfam" id="PF05768">
    <property type="entry name" value="Glrx-like"/>
    <property type="match status" value="1"/>
</dbReference>
<dbReference type="Proteomes" id="UP000277108">
    <property type="component" value="Unassembled WGS sequence"/>
</dbReference>
<keyword evidence="2" id="KW-1185">Reference proteome</keyword>
<accession>A0A3N5BI47</accession>
<dbReference type="InterPro" id="IPR008554">
    <property type="entry name" value="Glutaredoxin-like"/>
</dbReference>
<dbReference type="PANTHER" id="PTHR33558:SF1">
    <property type="entry name" value="GLUTAREDOXIN-LIKE PROTEIN C5ORF63 HOMOLOG"/>
    <property type="match status" value="1"/>
</dbReference>
<dbReference type="AlphaFoldDB" id="A0A3N5BI47"/>
<dbReference type="SUPFAM" id="SSF52833">
    <property type="entry name" value="Thioredoxin-like"/>
    <property type="match status" value="1"/>
</dbReference>
<evidence type="ECO:0000313" key="1">
    <source>
        <dbReference type="EMBL" id="RPF57496.1"/>
    </source>
</evidence>
<comment type="caution">
    <text evidence="1">The sequence shown here is derived from an EMBL/GenBank/DDBJ whole genome shotgun (WGS) entry which is preliminary data.</text>
</comment>
<dbReference type="EMBL" id="RKRK01000002">
    <property type="protein sequence ID" value="RPF57496.1"/>
    <property type="molecule type" value="Genomic_DNA"/>
</dbReference>
<gene>
    <name evidence="1" type="ORF">EDD62_0114</name>
</gene>
<dbReference type="InterPro" id="IPR036249">
    <property type="entry name" value="Thioredoxin-like_sf"/>
</dbReference>
<sequence length="79" mass="9054">MKLTCYTKSNCGLCEEAKLQLNIVEDYFNNLSVQYVDITSNPALEDKYMLEVPVVTYNDQEIQYGNIDCATVIDYIESL</sequence>
<dbReference type="OrthoDB" id="32865at2"/>
<reference evidence="1 2" key="1">
    <citation type="submission" date="2018-11" db="EMBL/GenBank/DDBJ databases">
        <title>Genomic Encyclopedia of Type Strains, Phase IV (KMG-IV): sequencing the most valuable type-strain genomes for metagenomic binning, comparative biology and taxonomic classification.</title>
        <authorList>
            <person name="Goeker M."/>
        </authorList>
    </citation>
    <scope>NUCLEOTIDE SEQUENCE [LARGE SCALE GENOMIC DNA]</scope>
    <source>
        <strain evidence="1 2">DSM 29158</strain>
    </source>
</reference>
<protein>
    <submittedName>
        <fullName evidence="1">Glutaredoxin</fullName>
    </submittedName>
</protein>
<dbReference type="RefSeq" id="WP_123807137.1">
    <property type="nucleotide sequence ID" value="NZ_RKRK01000002.1"/>
</dbReference>
<dbReference type="InterPro" id="IPR052565">
    <property type="entry name" value="Glutaredoxin-like_YDR286C"/>
</dbReference>
<name>A0A3N5BI47_9BACL</name>
<organism evidence="1 2">
    <name type="scientific">Abyssicoccus albus</name>
    <dbReference type="NCBI Taxonomy" id="1817405"/>
    <lineage>
        <taxon>Bacteria</taxon>
        <taxon>Bacillati</taxon>
        <taxon>Bacillota</taxon>
        <taxon>Bacilli</taxon>
        <taxon>Bacillales</taxon>
        <taxon>Abyssicoccaceae</taxon>
    </lineage>
</organism>
<dbReference type="PANTHER" id="PTHR33558">
    <property type="entry name" value="GLUTAREDOXIN-LIKE PROTEIN C5ORF63 HOMOLOG"/>
    <property type="match status" value="1"/>
</dbReference>
<proteinExistence type="predicted"/>
<dbReference type="Gene3D" id="3.40.30.10">
    <property type="entry name" value="Glutaredoxin"/>
    <property type="match status" value="1"/>
</dbReference>